<name>A0A9W8I699_9FUNG</name>
<dbReference type="EMBL" id="JANBUO010000095">
    <property type="protein sequence ID" value="KAJ2807625.1"/>
    <property type="molecule type" value="Genomic_DNA"/>
</dbReference>
<dbReference type="AlphaFoldDB" id="A0A9W8I699"/>
<evidence type="ECO:0000313" key="7">
    <source>
        <dbReference type="Proteomes" id="UP001140094"/>
    </source>
</evidence>
<evidence type="ECO:0000256" key="5">
    <source>
        <dbReference type="RuleBase" id="RU000363"/>
    </source>
</evidence>
<proteinExistence type="inferred from homology"/>
<comment type="similarity">
    <text evidence="5">Belongs to the short-chain dehydrogenases/reductases (SDR) family.</text>
</comment>
<keyword evidence="3" id="KW-0521">NADP</keyword>
<dbReference type="GO" id="GO:0006729">
    <property type="term" value="P:tetrahydrobiopterin biosynthetic process"/>
    <property type="evidence" value="ECO:0007669"/>
    <property type="project" value="TreeGrafter"/>
</dbReference>
<dbReference type="PRINTS" id="PR00080">
    <property type="entry name" value="SDRFAMILY"/>
</dbReference>
<dbReference type="OrthoDB" id="153074at2759"/>
<dbReference type="GO" id="GO:0004757">
    <property type="term" value="F:sepiapterin reductase (NADP+) activity"/>
    <property type="evidence" value="ECO:0007669"/>
    <property type="project" value="TreeGrafter"/>
</dbReference>
<dbReference type="Gene3D" id="3.40.50.720">
    <property type="entry name" value="NAD(P)-binding Rossmann-like Domain"/>
    <property type="match status" value="1"/>
</dbReference>
<keyword evidence="7" id="KW-1185">Reference proteome</keyword>
<comment type="caution">
    <text evidence="6">The sequence shown here is derived from an EMBL/GenBank/DDBJ whole genome shotgun (WGS) entry which is preliminary data.</text>
</comment>
<evidence type="ECO:0000256" key="2">
    <source>
        <dbReference type="ARBA" id="ARBA00022490"/>
    </source>
</evidence>
<dbReference type="PANTHER" id="PTHR44085">
    <property type="entry name" value="SEPIAPTERIN REDUCTASE"/>
    <property type="match status" value="1"/>
</dbReference>
<keyword evidence="2" id="KW-0963">Cytoplasm</keyword>
<dbReference type="Pfam" id="PF00106">
    <property type="entry name" value="adh_short"/>
    <property type="match status" value="1"/>
</dbReference>
<dbReference type="InterPro" id="IPR051721">
    <property type="entry name" value="Biopterin_syn/organic_redct"/>
</dbReference>
<gene>
    <name evidence="6" type="ORF">H4R20_001214</name>
</gene>
<evidence type="ECO:0000256" key="1">
    <source>
        <dbReference type="ARBA" id="ARBA00004496"/>
    </source>
</evidence>
<protein>
    <recommendedName>
        <fullName evidence="8">NAD(P)-binding protein</fullName>
    </recommendedName>
</protein>
<sequence>MSTWETRPKEAAAPLSGRGPVAIVTGASRGLGREISMALLRSQVSVIGVGRSADCLNELMTTVALQSKDNGGAQFIPCVADVTTAQGVSAIEQSLKSSRLGLVALVNNAGTLGPVAPIASASADGWREHFDVNLFAVMELTSRVLPELRASKPGRVINISSGAATISLYGWGAYCASKAALNKLTQVLAHEEPDVVAVAVGPGVVDTEMQKFIRDKCASGMRTNEHKGFIELQESGKLMHPSKSAAVIANLALDAPAEMSGSFYDWGSDELAKYCS</sequence>
<keyword evidence="4" id="KW-0560">Oxidoreductase</keyword>
<dbReference type="InterPro" id="IPR036291">
    <property type="entry name" value="NAD(P)-bd_dom_sf"/>
</dbReference>
<evidence type="ECO:0000313" key="6">
    <source>
        <dbReference type="EMBL" id="KAJ2807625.1"/>
    </source>
</evidence>
<comment type="subcellular location">
    <subcellularLocation>
        <location evidence="1">Cytoplasm</location>
    </subcellularLocation>
</comment>
<dbReference type="PANTHER" id="PTHR44085:SF2">
    <property type="entry name" value="SEPIAPTERIN REDUCTASE"/>
    <property type="match status" value="1"/>
</dbReference>
<organism evidence="6 7">
    <name type="scientific">Coemansia guatemalensis</name>
    <dbReference type="NCBI Taxonomy" id="2761395"/>
    <lineage>
        <taxon>Eukaryota</taxon>
        <taxon>Fungi</taxon>
        <taxon>Fungi incertae sedis</taxon>
        <taxon>Zoopagomycota</taxon>
        <taxon>Kickxellomycotina</taxon>
        <taxon>Kickxellomycetes</taxon>
        <taxon>Kickxellales</taxon>
        <taxon>Kickxellaceae</taxon>
        <taxon>Coemansia</taxon>
    </lineage>
</organism>
<dbReference type="PRINTS" id="PR00081">
    <property type="entry name" value="GDHRDH"/>
</dbReference>
<reference evidence="6" key="1">
    <citation type="submission" date="2022-07" db="EMBL/GenBank/DDBJ databases">
        <title>Phylogenomic reconstructions and comparative analyses of Kickxellomycotina fungi.</title>
        <authorList>
            <person name="Reynolds N.K."/>
            <person name="Stajich J.E."/>
            <person name="Barry K."/>
            <person name="Grigoriev I.V."/>
            <person name="Crous P."/>
            <person name="Smith M.E."/>
        </authorList>
    </citation>
    <scope>NUCLEOTIDE SEQUENCE</scope>
    <source>
        <strain evidence="6">NRRL 1565</strain>
    </source>
</reference>
<accession>A0A9W8I699</accession>
<dbReference type="InterPro" id="IPR002347">
    <property type="entry name" value="SDR_fam"/>
</dbReference>
<evidence type="ECO:0000256" key="4">
    <source>
        <dbReference type="ARBA" id="ARBA00023002"/>
    </source>
</evidence>
<evidence type="ECO:0008006" key="8">
    <source>
        <dbReference type="Google" id="ProtNLM"/>
    </source>
</evidence>
<dbReference type="SUPFAM" id="SSF51735">
    <property type="entry name" value="NAD(P)-binding Rossmann-fold domains"/>
    <property type="match status" value="1"/>
</dbReference>
<dbReference type="GO" id="GO:0005737">
    <property type="term" value="C:cytoplasm"/>
    <property type="evidence" value="ECO:0007669"/>
    <property type="project" value="UniProtKB-SubCell"/>
</dbReference>
<evidence type="ECO:0000256" key="3">
    <source>
        <dbReference type="ARBA" id="ARBA00022857"/>
    </source>
</evidence>
<dbReference type="Proteomes" id="UP001140094">
    <property type="component" value="Unassembled WGS sequence"/>
</dbReference>